<sequence length="153" mass="15786">MVITVSRALAMLLVAAALLLGAPLQPASAAASLPLSVLPAGRAIAMPGPDVEETQPRLCRPGHGATTAASTAQTARHPDHHATTVAPAIPAWKGDHRPALRDIPEAYIPGIPRLPDIGNAWARAPLPGSARMPVHADAYSLPLGRAPPLTTRV</sequence>
<keyword evidence="4" id="KW-1185">Reference proteome</keyword>
<dbReference type="RefSeq" id="WP_094932257.1">
    <property type="nucleotide sequence ID" value="NZ_ANBG01000284.1"/>
</dbReference>
<evidence type="ECO:0000313" key="4">
    <source>
        <dbReference type="Proteomes" id="UP000215005"/>
    </source>
</evidence>
<reference evidence="3 4" key="1">
    <citation type="submission" date="2017-08" db="EMBL/GenBank/DDBJ databases">
        <title>The complete genome sequence of Nocardiopsis gilva YIM 90087.</title>
        <authorList>
            <person name="Yin M."/>
            <person name="Tang S."/>
        </authorList>
    </citation>
    <scope>NUCLEOTIDE SEQUENCE [LARGE SCALE GENOMIC DNA]</scope>
    <source>
        <strain evidence="3 4">YIM 90087</strain>
    </source>
</reference>
<dbReference type="EMBL" id="CP022753">
    <property type="protein sequence ID" value="ASU82455.1"/>
    <property type="molecule type" value="Genomic_DNA"/>
</dbReference>
<proteinExistence type="predicted"/>
<feature type="chain" id="PRO_5013053181" evidence="2">
    <location>
        <begin position="30"/>
        <end position="153"/>
    </location>
</feature>
<keyword evidence="2" id="KW-0732">Signal</keyword>
<evidence type="ECO:0000256" key="1">
    <source>
        <dbReference type="SAM" id="MobiDB-lite"/>
    </source>
</evidence>
<protein>
    <submittedName>
        <fullName evidence="3">Uncharacterized protein</fullName>
    </submittedName>
</protein>
<gene>
    <name evidence="3" type="ORF">CDO52_06320</name>
</gene>
<evidence type="ECO:0000313" key="3">
    <source>
        <dbReference type="EMBL" id="ASU82455.1"/>
    </source>
</evidence>
<dbReference type="AlphaFoldDB" id="A0A223S2U8"/>
<dbReference type="KEGG" id="ngv:CDO52_06320"/>
<accession>A0A223S2U8</accession>
<feature type="region of interest" description="Disordered" evidence="1">
    <location>
        <begin position="60"/>
        <end position="79"/>
    </location>
</feature>
<organism evidence="3 4">
    <name type="scientific">Nocardiopsis gilva YIM 90087</name>
    <dbReference type="NCBI Taxonomy" id="1235441"/>
    <lineage>
        <taxon>Bacteria</taxon>
        <taxon>Bacillati</taxon>
        <taxon>Actinomycetota</taxon>
        <taxon>Actinomycetes</taxon>
        <taxon>Streptosporangiales</taxon>
        <taxon>Nocardiopsidaceae</taxon>
        <taxon>Nocardiopsis</taxon>
    </lineage>
</organism>
<name>A0A223S2U8_9ACTN</name>
<evidence type="ECO:0000256" key="2">
    <source>
        <dbReference type="SAM" id="SignalP"/>
    </source>
</evidence>
<dbReference type="Proteomes" id="UP000215005">
    <property type="component" value="Chromosome"/>
</dbReference>
<feature type="compositionally biased region" description="Low complexity" evidence="1">
    <location>
        <begin position="65"/>
        <end position="75"/>
    </location>
</feature>
<feature type="signal peptide" evidence="2">
    <location>
        <begin position="1"/>
        <end position="29"/>
    </location>
</feature>